<dbReference type="UniPathway" id="UPA00219"/>
<sequence length="276" mass="29396">MPLCLFHLYSAAVRAEAAIGVFDSGVGGVSVLRELRACMPGEHLLYAADSGHVPYGSKSESYIQDRSLRISRWLLDQGAKAVVVACNTATAAAATTLRAVFDVPVIAMEPAVKPAVAATRSGVVGVLATVGTARSERLTTLIQRFGRGVQILTQPCPGLVERVEAGDVAGPVTRALLECYVHPLLERGADTLVLGCTHYPFLRPLLADIAGADVALIDTGAAVARRTHDLLAERELLREAHRGSEQFWTSGDVVLAERVIGDYLWGRPVVVEPLPV</sequence>
<dbReference type="GO" id="GO:0009252">
    <property type="term" value="P:peptidoglycan biosynthetic process"/>
    <property type="evidence" value="ECO:0007669"/>
    <property type="project" value="UniProtKB-UniRule"/>
</dbReference>
<feature type="active site" description="Proton donor/acceptor" evidence="7">
    <location>
        <position position="196"/>
    </location>
</feature>
<dbReference type="InterPro" id="IPR004391">
    <property type="entry name" value="Glu_race"/>
</dbReference>
<comment type="catalytic activity">
    <reaction evidence="1 7">
        <text>L-glutamate = D-glutamate</text>
        <dbReference type="Rhea" id="RHEA:12813"/>
        <dbReference type="ChEBI" id="CHEBI:29985"/>
        <dbReference type="ChEBI" id="CHEBI:29986"/>
        <dbReference type="EC" id="5.1.1.3"/>
    </reaction>
</comment>
<comment type="pathway">
    <text evidence="7">Cell wall biogenesis; peptidoglycan biosynthesis.</text>
</comment>
<dbReference type="InterPro" id="IPR018187">
    <property type="entry name" value="Asp/Glu_racemase_AS_1"/>
</dbReference>
<feature type="binding site" evidence="7">
    <location>
        <begin position="55"/>
        <end position="56"/>
    </location>
    <ligand>
        <name>substrate</name>
    </ligand>
</feature>
<comment type="function">
    <text evidence="7">Provides the (R)-glutamate required for cell wall biosynthesis.</text>
</comment>
<dbReference type="InterPro" id="IPR001920">
    <property type="entry name" value="Asp/Glu_race"/>
</dbReference>
<dbReference type="PANTHER" id="PTHR21198">
    <property type="entry name" value="GLUTAMATE RACEMASE"/>
    <property type="match status" value="1"/>
</dbReference>
<dbReference type="AlphaFoldDB" id="A0A6J4HUK9"/>
<dbReference type="FunFam" id="3.40.50.1860:FF:000001">
    <property type="entry name" value="Glutamate racemase"/>
    <property type="match status" value="1"/>
</dbReference>
<dbReference type="InterPro" id="IPR033134">
    <property type="entry name" value="Asp/Glu_racemase_AS_2"/>
</dbReference>
<keyword evidence="3 7" id="KW-0133">Cell shape</keyword>
<dbReference type="GO" id="GO:0071555">
    <property type="term" value="P:cell wall organization"/>
    <property type="evidence" value="ECO:0007669"/>
    <property type="project" value="UniProtKB-KW"/>
</dbReference>
<evidence type="ECO:0000256" key="5">
    <source>
        <dbReference type="ARBA" id="ARBA00023235"/>
    </source>
</evidence>
<dbReference type="NCBIfam" id="TIGR00067">
    <property type="entry name" value="glut_race"/>
    <property type="match status" value="1"/>
</dbReference>
<evidence type="ECO:0000313" key="8">
    <source>
        <dbReference type="EMBL" id="CAA9234346.1"/>
    </source>
</evidence>
<dbReference type="GO" id="GO:0008360">
    <property type="term" value="P:regulation of cell shape"/>
    <property type="evidence" value="ECO:0007669"/>
    <property type="project" value="UniProtKB-KW"/>
</dbReference>
<feature type="binding site" evidence="7">
    <location>
        <begin position="197"/>
        <end position="198"/>
    </location>
    <ligand>
        <name>substrate</name>
    </ligand>
</feature>
<comment type="similarity">
    <text evidence="7">Belongs to the aspartate/glutamate racemases family.</text>
</comment>
<proteinExistence type="inferred from homology"/>
<evidence type="ECO:0000256" key="6">
    <source>
        <dbReference type="ARBA" id="ARBA00023316"/>
    </source>
</evidence>
<dbReference type="PROSITE" id="PS00923">
    <property type="entry name" value="ASP_GLU_RACEMASE_1"/>
    <property type="match status" value="1"/>
</dbReference>
<dbReference type="InterPro" id="IPR015942">
    <property type="entry name" value="Asp/Glu/hydantoin_racemase"/>
</dbReference>
<keyword evidence="4 7" id="KW-0573">Peptidoglycan synthesis</keyword>
<organism evidence="8">
    <name type="scientific">uncultured Chloroflexia bacterium</name>
    <dbReference type="NCBI Taxonomy" id="1672391"/>
    <lineage>
        <taxon>Bacteria</taxon>
        <taxon>Bacillati</taxon>
        <taxon>Chloroflexota</taxon>
        <taxon>Chloroflexia</taxon>
        <taxon>environmental samples</taxon>
    </lineage>
</organism>
<dbReference type="EMBL" id="CADCTK010000260">
    <property type="protein sequence ID" value="CAA9234346.1"/>
    <property type="molecule type" value="Genomic_DNA"/>
</dbReference>
<dbReference type="EC" id="5.1.1.3" evidence="2 7"/>
<protein>
    <recommendedName>
        <fullName evidence="2 7">Glutamate racemase</fullName>
        <ecNumber evidence="2 7">5.1.1.3</ecNumber>
    </recommendedName>
</protein>
<reference evidence="8" key="1">
    <citation type="submission" date="2020-02" db="EMBL/GenBank/DDBJ databases">
        <authorList>
            <person name="Meier V. D."/>
        </authorList>
    </citation>
    <scope>NUCLEOTIDE SEQUENCE</scope>
    <source>
        <strain evidence="8">AVDCRST_MAG26</strain>
    </source>
</reference>
<feature type="binding site" evidence="7">
    <location>
        <begin position="87"/>
        <end position="88"/>
    </location>
    <ligand>
        <name>substrate</name>
    </ligand>
</feature>
<dbReference type="SUPFAM" id="SSF53681">
    <property type="entry name" value="Aspartate/glutamate racemase"/>
    <property type="match status" value="2"/>
</dbReference>
<evidence type="ECO:0000256" key="3">
    <source>
        <dbReference type="ARBA" id="ARBA00022960"/>
    </source>
</evidence>
<name>A0A6J4HUK9_9CHLR</name>
<feature type="binding site" evidence="7">
    <location>
        <begin position="23"/>
        <end position="24"/>
    </location>
    <ligand>
        <name>substrate</name>
    </ligand>
</feature>
<accession>A0A6J4HUK9</accession>
<dbReference type="Pfam" id="PF01177">
    <property type="entry name" value="Asp_Glu_race"/>
    <property type="match status" value="1"/>
</dbReference>
<dbReference type="GO" id="GO:0008881">
    <property type="term" value="F:glutamate racemase activity"/>
    <property type="evidence" value="ECO:0007669"/>
    <property type="project" value="UniProtKB-UniRule"/>
</dbReference>
<keyword evidence="6 7" id="KW-0961">Cell wall biogenesis/degradation</keyword>
<evidence type="ECO:0000256" key="7">
    <source>
        <dbReference type="HAMAP-Rule" id="MF_00258"/>
    </source>
</evidence>
<keyword evidence="5 7" id="KW-0413">Isomerase</keyword>
<feature type="active site" description="Proton donor/acceptor" evidence="7">
    <location>
        <position position="86"/>
    </location>
</feature>
<evidence type="ECO:0000256" key="2">
    <source>
        <dbReference type="ARBA" id="ARBA00013090"/>
    </source>
</evidence>
<evidence type="ECO:0000256" key="1">
    <source>
        <dbReference type="ARBA" id="ARBA00001602"/>
    </source>
</evidence>
<gene>
    <name evidence="7" type="primary">murI</name>
    <name evidence="8" type="ORF">AVDCRST_MAG26-1125</name>
</gene>
<dbReference type="Gene3D" id="3.40.50.1860">
    <property type="match status" value="2"/>
</dbReference>
<dbReference type="PANTHER" id="PTHR21198:SF2">
    <property type="entry name" value="GLUTAMATE RACEMASE"/>
    <property type="match status" value="1"/>
</dbReference>
<dbReference type="HAMAP" id="MF_00258">
    <property type="entry name" value="Glu_racemase"/>
    <property type="match status" value="1"/>
</dbReference>
<dbReference type="PROSITE" id="PS00924">
    <property type="entry name" value="ASP_GLU_RACEMASE_2"/>
    <property type="match status" value="1"/>
</dbReference>
<evidence type="ECO:0000256" key="4">
    <source>
        <dbReference type="ARBA" id="ARBA00022984"/>
    </source>
</evidence>